<dbReference type="EMBL" id="JAFBBC010000001">
    <property type="protein sequence ID" value="MBM7408401.1"/>
    <property type="molecule type" value="Genomic_DNA"/>
</dbReference>
<dbReference type="Proteomes" id="UP000722095">
    <property type="component" value="Unassembled WGS sequence"/>
</dbReference>
<dbReference type="EMBL" id="JACDUH010000001">
    <property type="protein sequence ID" value="MBA2851194.1"/>
    <property type="molecule type" value="Genomic_DNA"/>
</dbReference>
<organism evidence="1 4">
    <name type="scientific">Methanococcus maripaludis</name>
    <name type="common">Methanococcus deltae</name>
    <dbReference type="NCBI Taxonomy" id="39152"/>
    <lineage>
        <taxon>Archaea</taxon>
        <taxon>Methanobacteriati</taxon>
        <taxon>Methanobacteriota</taxon>
        <taxon>Methanomada group</taxon>
        <taxon>Methanococci</taxon>
        <taxon>Methanococcales</taxon>
        <taxon>Methanococcaceae</taxon>
        <taxon>Methanococcus</taxon>
    </lineage>
</organism>
<proteinExistence type="predicted"/>
<sequence length="63" mass="7397">MDGPHKMLICWAVIFSAFSFFIEDAILKNTIEKDTSVFVKFESESYLVEDECKIDYFGNWSFN</sequence>
<reference evidence="1 4" key="1">
    <citation type="submission" date="2020-07" db="EMBL/GenBank/DDBJ databases">
        <title>Genomic Encyclopedia of Type Strains, Phase IV (KMG-V): Genome sequencing to study the core and pangenomes of soil and plant-associated prokaryotes.</title>
        <authorList>
            <person name="Whitman W."/>
        </authorList>
    </citation>
    <scope>NUCLEOTIDE SEQUENCE [LARGE SCALE GENOMIC DNA]</scope>
    <source>
        <strain evidence="1 4">A1</strain>
        <strain evidence="2">RC</strain>
    </source>
</reference>
<dbReference type="EMBL" id="JAGINF010000006">
    <property type="protein sequence ID" value="MBP2220071.1"/>
    <property type="molecule type" value="Genomic_DNA"/>
</dbReference>
<evidence type="ECO:0000313" key="2">
    <source>
        <dbReference type="EMBL" id="MBM7408401.1"/>
    </source>
</evidence>
<evidence type="ECO:0000313" key="4">
    <source>
        <dbReference type="Proteomes" id="UP000564425"/>
    </source>
</evidence>
<dbReference type="Proteomes" id="UP000742560">
    <property type="component" value="Unassembled WGS sequence"/>
</dbReference>
<comment type="caution">
    <text evidence="1">The sequence shown here is derived from an EMBL/GenBank/DDBJ whole genome shotgun (WGS) entry which is preliminary data.</text>
</comment>
<evidence type="ECO:0000313" key="3">
    <source>
        <dbReference type="EMBL" id="MBP2220071.1"/>
    </source>
</evidence>
<gene>
    <name evidence="2" type="ORF">HNP85_000073</name>
    <name evidence="1" type="ORF">HNP86_001325</name>
    <name evidence="3" type="ORF">J2745_001578</name>
</gene>
<accession>A0A7J9NV76</accession>
<name>A0A7J9NV76_METMI</name>
<protein>
    <submittedName>
        <fullName evidence="1">Uncharacterized protein</fullName>
    </submittedName>
</protein>
<dbReference type="RefSeq" id="WP_181501075.1">
    <property type="nucleotide sequence ID" value="NZ_JACDUH010000001.1"/>
</dbReference>
<dbReference type="Proteomes" id="UP000564425">
    <property type="component" value="Unassembled WGS sequence"/>
</dbReference>
<dbReference type="AlphaFoldDB" id="A0A7J9NV76"/>
<evidence type="ECO:0000313" key="1">
    <source>
        <dbReference type="EMBL" id="MBA2851194.1"/>
    </source>
</evidence>
<reference evidence="3" key="2">
    <citation type="submission" date="2021-03" db="EMBL/GenBank/DDBJ databases">
        <title>Genomic Encyclopedia of Type Strains, Phase IV (KMG-IV): sequencing the most valuable type-strain genomes for metagenomic binning, comparative biology and taxonomic classification.</title>
        <authorList>
            <person name="Goeker M."/>
        </authorList>
    </citation>
    <scope>NUCLEOTIDE SEQUENCE</scope>
    <source>
        <strain evidence="3">DSM 2771</strain>
    </source>
</reference>